<keyword evidence="1" id="KW-0812">Transmembrane</keyword>
<accession>A0A1G5FDK4</accession>
<dbReference type="Proteomes" id="UP000183047">
    <property type="component" value="Unassembled WGS sequence"/>
</dbReference>
<keyword evidence="4" id="KW-1185">Reference proteome</keyword>
<sequence>MFEFIETYQLDIMLGLSSACMAFAFLLFFTQFLDKKRRVIIFTVESSAAILIFFDRLSYIYSGNTTMTGYIMVRLSNFLVFAMTPVVILGLNLYIVDLLRVEANQKTMLKRLRFVNVAAIVQIIFVVIAHFTGWIYYIDERNIYNRGSLFLLCYIMPVMCPLIQFTVIMEFQKAISRLARVSIVLCIFTPVIAGIIQIFAFGISIVDIFMVMVAIFLYVFSYIDVNRAVIRSHKIEVGELKDGEQRMKRLFEQTTSALVKAIENKDEYAQGHSKRVADLAKEIAMRSGMEEQKCEAVYYAALLHDIGMVGIPDNIIEKQNNLTEEEQKILKRKPIISGEILSDIKEYPSLRDGVLYSNERYDGSGYPEGLKGEEIPDIARIIAVADAYVSMTSNRRYREPLPYIMVRQEFVEMSGTQFDPVYSKIMLHIMDRENSSKKDDRVMESEITCKAYKEQVTLGVHITDVVKKIYFDCDMLELKEGEYSSPSIVLFDSYDKRFHRSIKAINAYRYIEYGEIWPDGHYVSTVARNMKIETVEIPERKKKRKVIKKDKKKGQYEIVMAKYDDHISLEMKHKNHKVKAIISLPDNTKEAYLGLTGENCYIKNISVVETDKKVGEGDIERISDIIRYTDRIESDLPNIQIDRTRSVSTEGIELEDEVRLYFHSMSLPSANLVWHCPYIVLFYSADGKIGGEGYLEYAMIKINGEVSGDDEVAENKVFMKKKDDFKGWDKWKETTKEGIDCYVLFERHGNKITTVTENLGISIENTTTFHDEYKEVYVALTGDEVAITDIRIMK</sequence>
<feature type="transmembrane region" description="Helical" evidence="1">
    <location>
        <begin position="181"/>
        <end position="202"/>
    </location>
</feature>
<feature type="transmembrane region" description="Helical" evidence="1">
    <location>
        <begin position="12"/>
        <end position="32"/>
    </location>
</feature>
<reference evidence="4" key="1">
    <citation type="submission" date="2016-10" db="EMBL/GenBank/DDBJ databases">
        <authorList>
            <person name="Varghese N."/>
            <person name="Submissions S."/>
        </authorList>
    </citation>
    <scope>NUCLEOTIDE SEQUENCE [LARGE SCALE GENOMIC DNA]</scope>
    <source>
        <strain evidence="4">XBD2006</strain>
    </source>
</reference>
<dbReference type="CDD" id="cd00077">
    <property type="entry name" value="HDc"/>
    <property type="match status" value="1"/>
</dbReference>
<dbReference type="RefSeq" id="WP_074462822.1">
    <property type="nucleotide sequence ID" value="NZ_FMUR01000014.1"/>
</dbReference>
<dbReference type="SMART" id="SM00471">
    <property type="entry name" value="HDc"/>
    <property type="match status" value="1"/>
</dbReference>
<dbReference type="Pfam" id="PF13487">
    <property type="entry name" value="HD_5"/>
    <property type="match status" value="1"/>
</dbReference>
<evidence type="ECO:0000313" key="3">
    <source>
        <dbReference type="EMBL" id="SCY36718.1"/>
    </source>
</evidence>
<protein>
    <submittedName>
        <fullName evidence="3">HD domain-containing protein</fullName>
    </submittedName>
</protein>
<dbReference type="InterPro" id="IPR037522">
    <property type="entry name" value="HD_GYP_dom"/>
</dbReference>
<keyword evidence="1" id="KW-1133">Transmembrane helix</keyword>
<dbReference type="EMBL" id="FMUR01000014">
    <property type="protein sequence ID" value="SCY36718.1"/>
    <property type="molecule type" value="Genomic_DNA"/>
</dbReference>
<proteinExistence type="predicted"/>
<dbReference type="OrthoDB" id="9804747at2"/>
<gene>
    <name evidence="3" type="ORF">SAMN02910451_02348</name>
</gene>
<dbReference type="PANTHER" id="PTHR43155">
    <property type="entry name" value="CYCLIC DI-GMP PHOSPHODIESTERASE PA4108-RELATED"/>
    <property type="match status" value="1"/>
</dbReference>
<feature type="transmembrane region" description="Helical" evidence="1">
    <location>
        <begin position="39"/>
        <end position="59"/>
    </location>
</feature>
<evidence type="ECO:0000259" key="2">
    <source>
        <dbReference type="PROSITE" id="PS51832"/>
    </source>
</evidence>
<dbReference type="SUPFAM" id="SSF109604">
    <property type="entry name" value="HD-domain/PDEase-like"/>
    <property type="match status" value="1"/>
</dbReference>
<dbReference type="PANTHER" id="PTHR43155:SF2">
    <property type="entry name" value="CYCLIC DI-GMP PHOSPHODIESTERASE PA4108"/>
    <property type="match status" value="1"/>
</dbReference>
<evidence type="ECO:0000256" key="1">
    <source>
        <dbReference type="SAM" id="Phobius"/>
    </source>
</evidence>
<keyword evidence="1" id="KW-0472">Membrane</keyword>
<name>A0A1G5FDK4_9FIRM</name>
<dbReference type="PROSITE" id="PS51832">
    <property type="entry name" value="HD_GYP"/>
    <property type="match status" value="1"/>
</dbReference>
<dbReference type="AlphaFoldDB" id="A0A1G5FDK4"/>
<feature type="domain" description="HD-GYP" evidence="2">
    <location>
        <begin position="247"/>
        <end position="442"/>
    </location>
</feature>
<feature type="transmembrane region" description="Helical" evidence="1">
    <location>
        <begin position="71"/>
        <end position="94"/>
    </location>
</feature>
<organism evidence="3 4">
    <name type="scientific">Butyrivibrio hungatei</name>
    <dbReference type="NCBI Taxonomy" id="185008"/>
    <lineage>
        <taxon>Bacteria</taxon>
        <taxon>Bacillati</taxon>
        <taxon>Bacillota</taxon>
        <taxon>Clostridia</taxon>
        <taxon>Lachnospirales</taxon>
        <taxon>Lachnospiraceae</taxon>
        <taxon>Butyrivibrio</taxon>
    </lineage>
</organism>
<evidence type="ECO:0000313" key="4">
    <source>
        <dbReference type="Proteomes" id="UP000183047"/>
    </source>
</evidence>
<dbReference type="InterPro" id="IPR003607">
    <property type="entry name" value="HD/PDEase_dom"/>
</dbReference>
<dbReference type="Gene3D" id="1.10.3210.10">
    <property type="entry name" value="Hypothetical protein af1432"/>
    <property type="match status" value="1"/>
</dbReference>
<feature type="transmembrane region" description="Helical" evidence="1">
    <location>
        <begin position="114"/>
        <end position="137"/>
    </location>
</feature>
<feature type="transmembrane region" description="Helical" evidence="1">
    <location>
        <begin position="149"/>
        <end position="169"/>
    </location>
</feature>